<keyword evidence="1" id="KW-0175">Coiled coil</keyword>
<comment type="caution">
    <text evidence="3">The sequence shown here is derived from an EMBL/GenBank/DDBJ whole genome shotgun (WGS) entry which is preliminary data.</text>
</comment>
<name>A0A5J5EM16_9PEZI</name>
<evidence type="ECO:0000256" key="1">
    <source>
        <dbReference type="SAM" id="Coils"/>
    </source>
</evidence>
<accession>A0A5J5EM16</accession>
<sequence>MTEDSPTQPAKGEEVRRRLGKRAEAKREEAKREEAKREAEGGGPEAARQEGEGSATVQQEGGGSAAARQEGARQRLPRKNFIRSLKRQSQSVYNEVCHLEGTTPSLKRRLNTALTGGLAQAHAGAEAAAEIKATKEAEEIRRKRSKRTHLQRGGVLYAEEARDMVVRRAEDEAKKAREALERAQTTIKRAARAERKRFLDAVKESRKKILASSSRKKLMKALCVEVRKEGRKEGEA</sequence>
<feature type="compositionally biased region" description="Basic residues" evidence="2">
    <location>
        <begin position="75"/>
        <end position="86"/>
    </location>
</feature>
<evidence type="ECO:0000313" key="3">
    <source>
        <dbReference type="EMBL" id="KAA8897614.1"/>
    </source>
</evidence>
<dbReference type="Proteomes" id="UP000326924">
    <property type="component" value="Unassembled WGS sequence"/>
</dbReference>
<evidence type="ECO:0000313" key="4">
    <source>
        <dbReference type="Proteomes" id="UP000326924"/>
    </source>
</evidence>
<evidence type="ECO:0000256" key="2">
    <source>
        <dbReference type="SAM" id="MobiDB-lite"/>
    </source>
</evidence>
<dbReference type="InParanoid" id="A0A5J5EM16"/>
<dbReference type="AlphaFoldDB" id="A0A5J5EM16"/>
<dbReference type="EMBL" id="VXIS01000196">
    <property type="protein sequence ID" value="KAA8897614.1"/>
    <property type="molecule type" value="Genomic_DNA"/>
</dbReference>
<proteinExistence type="predicted"/>
<keyword evidence="4" id="KW-1185">Reference proteome</keyword>
<feature type="region of interest" description="Disordered" evidence="2">
    <location>
        <begin position="1"/>
        <end position="92"/>
    </location>
</feature>
<reference evidence="3 4" key="1">
    <citation type="submission" date="2019-09" db="EMBL/GenBank/DDBJ databases">
        <title>Draft genome of the ectomycorrhizal ascomycete Sphaerosporella brunnea.</title>
        <authorList>
            <consortium name="DOE Joint Genome Institute"/>
            <person name="Benucci G.M."/>
            <person name="Marozzi G."/>
            <person name="Antonielli L."/>
            <person name="Sanchez S."/>
            <person name="Marco P."/>
            <person name="Wang X."/>
            <person name="Falini L.B."/>
            <person name="Barry K."/>
            <person name="Haridas S."/>
            <person name="Lipzen A."/>
            <person name="Labutti K."/>
            <person name="Grigoriev I.V."/>
            <person name="Murat C."/>
            <person name="Martin F."/>
            <person name="Albertini E."/>
            <person name="Donnini D."/>
            <person name="Bonito G."/>
        </authorList>
    </citation>
    <scope>NUCLEOTIDE SEQUENCE [LARGE SCALE GENOMIC DNA]</scope>
    <source>
        <strain evidence="3 4">Sb_GMNB300</strain>
    </source>
</reference>
<feature type="coiled-coil region" evidence="1">
    <location>
        <begin position="166"/>
        <end position="196"/>
    </location>
</feature>
<gene>
    <name evidence="3" type="ORF">FN846DRAFT_910331</name>
</gene>
<organism evidence="3 4">
    <name type="scientific">Sphaerosporella brunnea</name>
    <dbReference type="NCBI Taxonomy" id="1250544"/>
    <lineage>
        <taxon>Eukaryota</taxon>
        <taxon>Fungi</taxon>
        <taxon>Dikarya</taxon>
        <taxon>Ascomycota</taxon>
        <taxon>Pezizomycotina</taxon>
        <taxon>Pezizomycetes</taxon>
        <taxon>Pezizales</taxon>
        <taxon>Pyronemataceae</taxon>
        <taxon>Sphaerosporella</taxon>
    </lineage>
</organism>
<feature type="compositionally biased region" description="Basic and acidic residues" evidence="2">
    <location>
        <begin position="11"/>
        <end position="40"/>
    </location>
</feature>
<protein>
    <submittedName>
        <fullName evidence="3">Uncharacterized protein</fullName>
    </submittedName>
</protein>